<protein>
    <recommendedName>
        <fullName evidence="3">Proteinase inhibitor I25 cystatin</fullName>
    </recommendedName>
</protein>
<evidence type="ECO:0008006" key="3">
    <source>
        <dbReference type="Google" id="ProtNLM"/>
    </source>
</evidence>
<dbReference type="Pfam" id="PF10698">
    <property type="entry name" value="DUF2505"/>
    <property type="match status" value="1"/>
</dbReference>
<dbReference type="Proteomes" id="UP000182130">
    <property type="component" value="Unassembled WGS sequence"/>
</dbReference>
<dbReference type="AlphaFoldDB" id="A0A1G8IZA9"/>
<dbReference type="OrthoDB" id="3266819at2"/>
<gene>
    <name evidence="1" type="ORF">SAMN05216555_101405</name>
</gene>
<organism evidence="1 2">
    <name type="scientific">Arthrobacter cupressi</name>
    <dbReference type="NCBI Taxonomy" id="1045773"/>
    <lineage>
        <taxon>Bacteria</taxon>
        <taxon>Bacillati</taxon>
        <taxon>Actinomycetota</taxon>
        <taxon>Actinomycetes</taxon>
        <taxon>Micrococcales</taxon>
        <taxon>Micrococcaceae</taxon>
        <taxon>Arthrobacter</taxon>
    </lineage>
</organism>
<evidence type="ECO:0000313" key="1">
    <source>
        <dbReference type="EMBL" id="SDI24269.1"/>
    </source>
</evidence>
<dbReference type="STRING" id="1045773.SAMN05216555_101405"/>
<accession>A0A1G8IZA9</accession>
<dbReference type="InterPro" id="IPR019639">
    <property type="entry name" value="DUF2505"/>
</dbReference>
<reference evidence="2" key="1">
    <citation type="submission" date="2016-10" db="EMBL/GenBank/DDBJ databases">
        <authorList>
            <person name="Varghese N."/>
            <person name="Submissions S."/>
        </authorList>
    </citation>
    <scope>NUCLEOTIDE SEQUENCE [LARGE SCALE GENOMIC DNA]</scope>
    <source>
        <strain evidence="2">CGMCC 1.10783</strain>
    </source>
</reference>
<sequence>MPLAASTTLPHSVDRVAAVFVNEDFLKHTSELVGGSLESFNVEGDPAGAFSTVTVRTLPTTRLPDIARKFVGESLTVTQTEQWAAPAADGSRSSTISLKVAGAPLDVTAAQRLVADGASTRIELEGNVTSSVPFLGGKIAEAAEPMVGKALNIQSQQAQAWLESH</sequence>
<dbReference type="RefSeq" id="WP_074586445.1">
    <property type="nucleotide sequence ID" value="NZ_FNEI01000001.1"/>
</dbReference>
<keyword evidence="2" id="KW-1185">Reference proteome</keyword>
<proteinExistence type="predicted"/>
<dbReference type="EMBL" id="FNEI01000001">
    <property type="protein sequence ID" value="SDI24269.1"/>
    <property type="molecule type" value="Genomic_DNA"/>
</dbReference>
<name>A0A1G8IZA9_9MICC</name>
<evidence type="ECO:0000313" key="2">
    <source>
        <dbReference type="Proteomes" id="UP000182130"/>
    </source>
</evidence>